<dbReference type="Pfam" id="PF00975">
    <property type="entry name" value="Thioesterase"/>
    <property type="match status" value="1"/>
</dbReference>
<evidence type="ECO:0000259" key="1">
    <source>
        <dbReference type="Pfam" id="PF00975"/>
    </source>
</evidence>
<dbReference type="EMBL" id="SZOH01003227">
    <property type="protein sequence ID" value="TKI91273.1"/>
    <property type="molecule type" value="Genomic_DNA"/>
</dbReference>
<proteinExistence type="predicted"/>
<dbReference type="InterPro" id="IPR029058">
    <property type="entry name" value="AB_hydrolase_fold"/>
</dbReference>
<evidence type="ECO:0000313" key="2">
    <source>
        <dbReference type="EMBL" id="TKI91273.1"/>
    </source>
</evidence>
<dbReference type="Proteomes" id="UP000308444">
    <property type="component" value="Unassembled WGS sequence"/>
</dbReference>
<accession>A0A9X9A2H5</accession>
<comment type="caution">
    <text evidence="2">The sequence shown here is derived from an EMBL/GenBank/DDBJ whole genome shotgun (WGS) entry which is preliminary data.</text>
</comment>
<reference evidence="2 3" key="1">
    <citation type="journal article" date="2019" name="Environ. Microbiol.">
        <title>An active ?-lactamase is a part of an orchestrated cell wall stress resistance network of Bacillus subtilis and related rhizosphere species.</title>
        <authorList>
            <person name="Bucher T."/>
            <person name="Keren-Paz A."/>
            <person name="Hausser J."/>
            <person name="Olender T."/>
            <person name="Cytryn E."/>
            <person name="Kolodkin-Gal I."/>
        </authorList>
    </citation>
    <scope>NUCLEOTIDE SEQUENCE [LARGE SCALE GENOMIC DNA]</scope>
    <source>
        <strain evidence="2 3">I32</strain>
    </source>
</reference>
<gene>
    <name evidence="2" type="ORF">FC695_33100</name>
</gene>
<sequence length="67" mass="7524">EGPYTLLGWSFGGIVAFEMARKLEELGDKVSFLGLLDVHPIEQGKEILSLNIRNAFEELEKFNDQLG</sequence>
<name>A0A9X9A2H5_BACCE</name>
<protein>
    <recommendedName>
        <fullName evidence="1">Thioesterase domain-containing protein</fullName>
    </recommendedName>
</protein>
<feature type="non-terminal residue" evidence="2">
    <location>
        <position position="67"/>
    </location>
</feature>
<dbReference type="InterPro" id="IPR001031">
    <property type="entry name" value="Thioesterase"/>
</dbReference>
<dbReference type="AlphaFoldDB" id="A0A9X9A2H5"/>
<feature type="non-terminal residue" evidence="2">
    <location>
        <position position="1"/>
    </location>
</feature>
<dbReference type="Gene3D" id="3.40.50.1820">
    <property type="entry name" value="alpha/beta hydrolase"/>
    <property type="match status" value="1"/>
</dbReference>
<evidence type="ECO:0000313" key="3">
    <source>
        <dbReference type="Proteomes" id="UP000308444"/>
    </source>
</evidence>
<feature type="domain" description="Thioesterase" evidence="1">
    <location>
        <begin position="1"/>
        <end position="43"/>
    </location>
</feature>
<dbReference type="SUPFAM" id="SSF53474">
    <property type="entry name" value="alpha/beta-Hydrolases"/>
    <property type="match status" value="1"/>
</dbReference>
<organism evidence="2 3">
    <name type="scientific">Bacillus cereus</name>
    <dbReference type="NCBI Taxonomy" id="1396"/>
    <lineage>
        <taxon>Bacteria</taxon>
        <taxon>Bacillati</taxon>
        <taxon>Bacillota</taxon>
        <taxon>Bacilli</taxon>
        <taxon>Bacillales</taxon>
        <taxon>Bacillaceae</taxon>
        <taxon>Bacillus</taxon>
        <taxon>Bacillus cereus group</taxon>
    </lineage>
</organism>